<gene>
    <name evidence="1" type="ORF">J2W55_001332</name>
</gene>
<proteinExistence type="predicted"/>
<evidence type="ECO:0008006" key="3">
    <source>
        <dbReference type="Google" id="ProtNLM"/>
    </source>
</evidence>
<protein>
    <recommendedName>
        <fullName evidence="3">WbqC-like protein family protein</fullName>
    </recommendedName>
</protein>
<accession>A0ABU1T809</accession>
<comment type="caution">
    <text evidence="1">The sequence shown here is derived from an EMBL/GenBank/DDBJ whole genome shotgun (WGS) entry which is preliminary data.</text>
</comment>
<name>A0ABU1T809_9SPHI</name>
<dbReference type="Pfam" id="PF08889">
    <property type="entry name" value="WbqC"/>
    <property type="match status" value="1"/>
</dbReference>
<organism evidence="1 2">
    <name type="scientific">Mucilaginibacter pocheonensis</name>
    <dbReference type="NCBI Taxonomy" id="398050"/>
    <lineage>
        <taxon>Bacteria</taxon>
        <taxon>Pseudomonadati</taxon>
        <taxon>Bacteroidota</taxon>
        <taxon>Sphingobacteriia</taxon>
        <taxon>Sphingobacteriales</taxon>
        <taxon>Sphingobacteriaceae</taxon>
        <taxon>Mucilaginibacter</taxon>
    </lineage>
</organism>
<reference evidence="1 2" key="1">
    <citation type="submission" date="2023-07" db="EMBL/GenBank/DDBJ databases">
        <title>Sorghum-associated microbial communities from plants grown in Nebraska, USA.</title>
        <authorList>
            <person name="Schachtman D."/>
        </authorList>
    </citation>
    <scope>NUCLEOTIDE SEQUENCE [LARGE SCALE GENOMIC DNA]</scope>
    <source>
        <strain evidence="1 2">3262</strain>
    </source>
</reference>
<keyword evidence="2" id="KW-1185">Reference proteome</keyword>
<dbReference type="Proteomes" id="UP001247620">
    <property type="component" value="Unassembled WGS sequence"/>
</dbReference>
<dbReference type="EMBL" id="JAVDUU010000001">
    <property type="protein sequence ID" value="MDR6941504.1"/>
    <property type="molecule type" value="Genomic_DNA"/>
</dbReference>
<sequence>MNTNIKYMIEKGAVFPMFYLPPVEYFIKLNTYKPDILIEREEHFPKQTYRNRANIYSPDGALALVVPVIKGSKNHTKIKDVKISYDFNWQRLHWQSLSACYRRSAYFEYYEDDFVPFYQKEKQVTYLFDYNEQLLQLLLKLIKIKIEIKYTEEYHPEYTSIPDLRMSIHPKKETAPEQKPYFQVFEERNGFLKNLSIVDLLFNQGPQSINYL</sequence>
<dbReference type="RefSeq" id="WP_310093315.1">
    <property type="nucleotide sequence ID" value="NZ_JAVDUU010000001.1"/>
</dbReference>
<evidence type="ECO:0000313" key="1">
    <source>
        <dbReference type="EMBL" id="MDR6941504.1"/>
    </source>
</evidence>
<dbReference type="InterPro" id="IPR014985">
    <property type="entry name" value="WbqC"/>
</dbReference>
<evidence type="ECO:0000313" key="2">
    <source>
        <dbReference type="Proteomes" id="UP001247620"/>
    </source>
</evidence>